<dbReference type="PANTHER" id="PTHR12482:SF5">
    <property type="entry name" value="DUF676 DOMAIN-CONTAINING PROTEIN"/>
    <property type="match status" value="1"/>
</dbReference>
<feature type="domain" description="DUF676" evidence="1">
    <location>
        <begin position="204"/>
        <end position="385"/>
    </location>
</feature>
<sequence length="475" mass="54323">MCDNSGTFNPLSPFIKIKKTPEYCEFDLRKLKKCADGFVVWNDKISNLATNSYPYHNIHKKIIRKIKKAKYWHSIPTKKHPYAGDTEICTHKVIVLEHNFQRELFTENDNESGVFVNDNDFKIKNLSTDDLIATGDSSSSSSLGLDTVSRDDKTISEMPPVQLTVSGEGVKHISSSTEKNGMIVKNTNILKKETDDCFVDKPRNIHLVVFVHGLEGTPHDLAEYPHFITQVNPDTFYKFYNSQSNVEKTWKDINTLGKNLLTEINLHIELMECKPNKISFIAHSMGGIIVRSMFNTEGIEKLKPYFHTFLTFHSPHCGIRYGSKRVSIGVRFIEWWFNSNSIKQLSLKDSDTLDDSFMYKLSQNDAFSSFKNVLLVGNYQDNFVCGSSALVEHNTKSYNDKSRMGKLYNMMIDNIENVVINSQNETLLIKYIVTHDTDGKLNFDRLIGRDGHVHPCDDLHFIEKLIHCSAGKYFA</sequence>
<dbReference type="eggNOG" id="KOG2205">
    <property type="taxonomic scope" value="Eukaryota"/>
</dbReference>
<keyword evidence="3" id="KW-1185">Reference proteome</keyword>
<dbReference type="Pfam" id="PF05057">
    <property type="entry name" value="DUF676"/>
    <property type="match status" value="1"/>
</dbReference>
<evidence type="ECO:0000313" key="4">
    <source>
        <dbReference type="WBParaSite" id="SRAE_2000270900.1"/>
    </source>
</evidence>
<dbReference type="InterPro" id="IPR007751">
    <property type="entry name" value="DUF676_lipase-like"/>
</dbReference>
<dbReference type="RefSeq" id="XP_024507249.1">
    <property type="nucleotide sequence ID" value="XM_024653810.1"/>
</dbReference>
<dbReference type="Proteomes" id="UP000035682">
    <property type="component" value="Unplaced"/>
</dbReference>
<organism evidence="2">
    <name type="scientific">Strongyloides ratti</name>
    <name type="common">Parasitic roundworm</name>
    <dbReference type="NCBI Taxonomy" id="34506"/>
    <lineage>
        <taxon>Eukaryota</taxon>
        <taxon>Metazoa</taxon>
        <taxon>Ecdysozoa</taxon>
        <taxon>Nematoda</taxon>
        <taxon>Chromadorea</taxon>
        <taxon>Rhabditida</taxon>
        <taxon>Tylenchina</taxon>
        <taxon>Panagrolaimomorpha</taxon>
        <taxon>Strongyloidoidea</taxon>
        <taxon>Strongyloididae</taxon>
        <taxon>Strongyloides</taxon>
    </lineage>
</organism>
<dbReference type="WBParaSite" id="SRAE_2000270900.1">
    <property type="protein sequence ID" value="SRAE_2000270900.1"/>
    <property type="gene ID" value="WBGene00262921"/>
</dbReference>
<evidence type="ECO:0000313" key="3">
    <source>
        <dbReference type="Proteomes" id="UP000035682"/>
    </source>
</evidence>
<evidence type="ECO:0000259" key="1">
    <source>
        <dbReference type="Pfam" id="PF05057"/>
    </source>
</evidence>
<reference evidence="4" key="2">
    <citation type="submission" date="2020-12" db="UniProtKB">
        <authorList>
            <consortium name="WormBaseParasite"/>
        </authorList>
    </citation>
    <scope>IDENTIFICATION</scope>
</reference>
<dbReference type="OrthoDB" id="273452at2759"/>
<dbReference type="SUPFAM" id="SSF53474">
    <property type="entry name" value="alpha/beta-Hydrolases"/>
    <property type="match status" value="1"/>
</dbReference>
<proteinExistence type="predicted"/>
<protein>
    <submittedName>
        <fullName evidence="4">DUF676 domain-containing protein</fullName>
    </submittedName>
</protein>
<gene>
    <name evidence="2 4 5" type="ORF">SRAE_2000270900</name>
</gene>
<name>A0A090MYZ6_STRRB</name>
<accession>A0A090MYZ6</accession>
<dbReference type="GeneID" id="36380414"/>
<evidence type="ECO:0000313" key="5">
    <source>
        <dbReference type="WormBase" id="SRAE_2000270900"/>
    </source>
</evidence>
<dbReference type="PANTHER" id="PTHR12482">
    <property type="entry name" value="LIPASE ROG1-RELATED-RELATED"/>
    <property type="match status" value="1"/>
</dbReference>
<reference evidence="2 3" key="1">
    <citation type="submission" date="2014-09" db="EMBL/GenBank/DDBJ databases">
        <authorList>
            <person name="Martin A.A."/>
        </authorList>
    </citation>
    <scope>NUCLEOTIDE SEQUENCE</scope>
    <source>
        <strain evidence="3">ED321</strain>
        <strain evidence="2">ED321 Heterogonic</strain>
    </source>
</reference>
<dbReference type="WormBase" id="SRAE_2000270900">
    <property type="protein sequence ID" value="SRP03977"/>
    <property type="gene ID" value="WBGene00262921"/>
</dbReference>
<dbReference type="CTD" id="36380414"/>
<dbReference type="InterPro" id="IPR044294">
    <property type="entry name" value="Lipase-like"/>
</dbReference>
<dbReference type="EMBL" id="LN609529">
    <property type="protein sequence ID" value="CEF68049.1"/>
    <property type="molecule type" value="Genomic_DNA"/>
</dbReference>
<evidence type="ECO:0000313" key="2">
    <source>
        <dbReference type="EMBL" id="CEF68049.1"/>
    </source>
</evidence>
<dbReference type="InterPro" id="IPR029058">
    <property type="entry name" value="AB_hydrolase_fold"/>
</dbReference>
<dbReference type="AlphaFoldDB" id="A0A090MYZ6"/>
<dbReference type="Gene3D" id="3.40.50.1820">
    <property type="entry name" value="alpha/beta hydrolase"/>
    <property type="match status" value="1"/>
</dbReference>